<reference evidence="1" key="2">
    <citation type="journal article" date="2024" name="Plant">
        <title>Genomic evolution and insights into agronomic trait innovations of Sesamum species.</title>
        <authorList>
            <person name="Miao H."/>
            <person name="Wang L."/>
            <person name="Qu L."/>
            <person name="Liu H."/>
            <person name="Sun Y."/>
            <person name="Le M."/>
            <person name="Wang Q."/>
            <person name="Wei S."/>
            <person name="Zheng Y."/>
            <person name="Lin W."/>
            <person name="Duan Y."/>
            <person name="Cao H."/>
            <person name="Xiong S."/>
            <person name="Wang X."/>
            <person name="Wei L."/>
            <person name="Li C."/>
            <person name="Ma Q."/>
            <person name="Ju M."/>
            <person name="Zhao R."/>
            <person name="Li G."/>
            <person name="Mu C."/>
            <person name="Tian Q."/>
            <person name="Mei H."/>
            <person name="Zhang T."/>
            <person name="Gao T."/>
            <person name="Zhang H."/>
        </authorList>
    </citation>
    <scope>NUCLEOTIDE SEQUENCE</scope>
    <source>
        <strain evidence="1">G02</strain>
    </source>
</reference>
<accession>A0AAW2JT64</accession>
<dbReference type="EMBL" id="JACGWJ010000032">
    <property type="protein sequence ID" value="KAL0297660.1"/>
    <property type="molecule type" value="Genomic_DNA"/>
</dbReference>
<organism evidence="1">
    <name type="scientific">Sesamum radiatum</name>
    <name type="common">Black benniseed</name>
    <dbReference type="NCBI Taxonomy" id="300843"/>
    <lineage>
        <taxon>Eukaryota</taxon>
        <taxon>Viridiplantae</taxon>
        <taxon>Streptophyta</taxon>
        <taxon>Embryophyta</taxon>
        <taxon>Tracheophyta</taxon>
        <taxon>Spermatophyta</taxon>
        <taxon>Magnoliopsida</taxon>
        <taxon>eudicotyledons</taxon>
        <taxon>Gunneridae</taxon>
        <taxon>Pentapetalae</taxon>
        <taxon>asterids</taxon>
        <taxon>lamiids</taxon>
        <taxon>Lamiales</taxon>
        <taxon>Pedaliaceae</taxon>
        <taxon>Sesamum</taxon>
    </lineage>
</organism>
<protein>
    <submittedName>
        <fullName evidence="1">Uncharacterized protein</fullName>
    </submittedName>
</protein>
<gene>
    <name evidence="1" type="ORF">Sradi_6818100</name>
</gene>
<dbReference type="AlphaFoldDB" id="A0AAW2JT64"/>
<proteinExistence type="predicted"/>
<evidence type="ECO:0000313" key="1">
    <source>
        <dbReference type="EMBL" id="KAL0297660.1"/>
    </source>
</evidence>
<reference evidence="1" key="1">
    <citation type="submission" date="2020-06" db="EMBL/GenBank/DDBJ databases">
        <authorList>
            <person name="Li T."/>
            <person name="Hu X."/>
            <person name="Zhang T."/>
            <person name="Song X."/>
            <person name="Zhang H."/>
            <person name="Dai N."/>
            <person name="Sheng W."/>
            <person name="Hou X."/>
            <person name="Wei L."/>
        </authorList>
    </citation>
    <scope>NUCLEOTIDE SEQUENCE</scope>
    <source>
        <strain evidence="1">G02</strain>
        <tissue evidence="1">Leaf</tissue>
    </source>
</reference>
<sequence>MGGIGLETFEWGRAATLGVAAGGEEQDEFFVEEDGVVGRGGSGCWNKCTQEEWLDELI</sequence>
<name>A0AAW2JT64_SESRA</name>
<comment type="caution">
    <text evidence="1">The sequence shown here is derived from an EMBL/GenBank/DDBJ whole genome shotgun (WGS) entry which is preliminary data.</text>
</comment>